<evidence type="ECO:0000313" key="1">
    <source>
        <dbReference type="EMBL" id="CAI9108379.1"/>
    </source>
</evidence>
<dbReference type="EMBL" id="OX459123">
    <property type="protein sequence ID" value="CAI9108379.1"/>
    <property type="molecule type" value="Genomic_DNA"/>
</dbReference>
<protein>
    <submittedName>
        <fullName evidence="1">OLC1v1007953C2</fullName>
    </submittedName>
</protein>
<organism evidence="1 2">
    <name type="scientific">Oldenlandia corymbosa var. corymbosa</name>
    <dbReference type="NCBI Taxonomy" id="529605"/>
    <lineage>
        <taxon>Eukaryota</taxon>
        <taxon>Viridiplantae</taxon>
        <taxon>Streptophyta</taxon>
        <taxon>Embryophyta</taxon>
        <taxon>Tracheophyta</taxon>
        <taxon>Spermatophyta</taxon>
        <taxon>Magnoliopsida</taxon>
        <taxon>eudicotyledons</taxon>
        <taxon>Gunneridae</taxon>
        <taxon>Pentapetalae</taxon>
        <taxon>asterids</taxon>
        <taxon>lamiids</taxon>
        <taxon>Gentianales</taxon>
        <taxon>Rubiaceae</taxon>
        <taxon>Rubioideae</taxon>
        <taxon>Spermacoceae</taxon>
        <taxon>Hedyotis-Oldenlandia complex</taxon>
        <taxon>Oldenlandia</taxon>
    </lineage>
</organism>
<proteinExistence type="predicted"/>
<dbReference type="Proteomes" id="UP001161247">
    <property type="component" value="Chromosome 6"/>
</dbReference>
<reference evidence="1" key="1">
    <citation type="submission" date="2023-03" db="EMBL/GenBank/DDBJ databases">
        <authorList>
            <person name="Julca I."/>
        </authorList>
    </citation>
    <scope>NUCLEOTIDE SEQUENCE</scope>
</reference>
<evidence type="ECO:0000313" key="2">
    <source>
        <dbReference type="Proteomes" id="UP001161247"/>
    </source>
</evidence>
<name>A0AAV1DKI2_OLDCO</name>
<gene>
    <name evidence="1" type="ORF">OLC1_LOCUS16478</name>
</gene>
<dbReference type="AlphaFoldDB" id="A0AAV1DKI2"/>
<keyword evidence="2" id="KW-1185">Reference proteome</keyword>
<sequence>MMFTYSMLCNVCLHSMFTYFMISGDLSTTLFWVGKYITFVKTFEGCLTKLLLLALEISQLHSGGLKNQILSIEEGMLIEVEHWDKRAEEILLWKIQSRGIS</sequence>
<accession>A0AAV1DKI2</accession>